<keyword evidence="1" id="KW-0627">Porphyrin biosynthesis</keyword>
<dbReference type="Gene3D" id="3.40.1010.10">
    <property type="entry name" value="Cobalt-precorrin-4 Transmethylase, Domain 1"/>
    <property type="match status" value="1"/>
</dbReference>
<dbReference type="GO" id="GO:0019354">
    <property type="term" value="P:siroheme biosynthetic process"/>
    <property type="evidence" value="ECO:0007669"/>
    <property type="project" value="TreeGrafter"/>
</dbReference>
<evidence type="ECO:0000259" key="2">
    <source>
        <dbReference type="Pfam" id="PF00590"/>
    </source>
</evidence>
<proteinExistence type="predicted"/>
<dbReference type="InterPro" id="IPR050161">
    <property type="entry name" value="Siro_Cobalamin_biosynth"/>
</dbReference>
<dbReference type="Proteomes" id="UP000293623">
    <property type="component" value="Unassembled WGS sequence"/>
</dbReference>
<evidence type="ECO:0000256" key="1">
    <source>
        <dbReference type="ARBA" id="ARBA00023244"/>
    </source>
</evidence>
<dbReference type="PANTHER" id="PTHR45790:SF3">
    <property type="entry name" value="S-ADENOSYL-L-METHIONINE-DEPENDENT UROPORPHYRINOGEN III METHYLTRANSFERASE, CHLOROPLASTIC"/>
    <property type="match status" value="1"/>
</dbReference>
<sequence length="177" mass="18729">MTGEFPSGTVWLVGAGPGDPDLLTRKAERLIRSVSLVIHDALVGPEVLDLVPPSARRVYAGKRAGRHAMDQCAISGLIIEAALAGERVVRLKGGVVRMHGNKSNVCEFHALTRRSGESPEILSSRCRQSVIASRTPPNTPGWPTPRSGGLFFGRCGSSPGRQLRSAGQGCLPARKAG</sequence>
<feature type="domain" description="Tetrapyrrole methylase" evidence="2">
    <location>
        <begin position="9"/>
        <end position="95"/>
    </location>
</feature>
<gene>
    <name evidence="3" type="ORF">ETX26_02005</name>
</gene>
<dbReference type="InterPro" id="IPR014777">
    <property type="entry name" value="4pyrrole_Mease_sub1"/>
</dbReference>
<accession>A0A4Q2KM56</accession>
<dbReference type="PANTHER" id="PTHR45790">
    <property type="entry name" value="SIROHEME SYNTHASE-RELATED"/>
    <property type="match status" value="1"/>
</dbReference>
<organism evidence="3 4">
    <name type="scientific">Pelagerythrobacter rhizovicinus</name>
    <dbReference type="NCBI Taxonomy" id="2268576"/>
    <lineage>
        <taxon>Bacteria</taxon>
        <taxon>Pseudomonadati</taxon>
        <taxon>Pseudomonadota</taxon>
        <taxon>Alphaproteobacteria</taxon>
        <taxon>Sphingomonadales</taxon>
        <taxon>Erythrobacteraceae</taxon>
        <taxon>Pelagerythrobacter</taxon>
    </lineage>
</organism>
<reference evidence="3 4" key="1">
    <citation type="submission" date="2019-01" db="EMBL/GenBank/DDBJ databases">
        <title>Altererythrobacter rhizovicinus sp. nov., isolated from the rhizosphere soil of Haloxylon ammodendron.</title>
        <authorList>
            <person name="Li H.-P."/>
            <person name="Gou J.-Y."/>
            <person name="Yao D."/>
            <person name="Han Q.-Q."/>
            <person name="Shao K.-Z."/>
            <person name="Zhao Q."/>
            <person name="Zhang J.-L."/>
        </authorList>
    </citation>
    <scope>NUCLEOTIDE SEQUENCE [LARGE SCALE GENOMIC DNA]</scope>
    <source>
        <strain evidence="3 4">AY-3R</strain>
    </source>
</reference>
<protein>
    <recommendedName>
        <fullName evidence="2">Tetrapyrrole methylase domain-containing protein</fullName>
    </recommendedName>
</protein>
<comment type="caution">
    <text evidence="3">The sequence shown here is derived from an EMBL/GenBank/DDBJ whole genome shotgun (WGS) entry which is preliminary data.</text>
</comment>
<evidence type="ECO:0000313" key="4">
    <source>
        <dbReference type="Proteomes" id="UP000293623"/>
    </source>
</evidence>
<keyword evidence="4" id="KW-1185">Reference proteome</keyword>
<dbReference type="SUPFAM" id="SSF53790">
    <property type="entry name" value="Tetrapyrrole methylase"/>
    <property type="match status" value="1"/>
</dbReference>
<dbReference type="OrthoDB" id="9815856at2"/>
<dbReference type="InterPro" id="IPR035996">
    <property type="entry name" value="4pyrrol_Methylase_sf"/>
</dbReference>
<dbReference type="EMBL" id="SDPV01000001">
    <property type="protein sequence ID" value="RXZ65549.1"/>
    <property type="molecule type" value="Genomic_DNA"/>
</dbReference>
<evidence type="ECO:0000313" key="3">
    <source>
        <dbReference type="EMBL" id="RXZ65549.1"/>
    </source>
</evidence>
<dbReference type="AlphaFoldDB" id="A0A4Q2KM56"/>
<dbReference type="InterPro" id="IPR000878">
    <property type="entry name" value="4pyrrol_Mease"/>
</dbReference>
<dbReference type="Pfam" id="PF00590">
    <property type="entry name" value="TP_methylase"/>
    <property type="match status" value="1"/>
</dbReference>
<name>A0A4Q2KM56_9SPHN</name>
<dbReference type="GO" id="GO:0004851">
    <property type="term" value="F:uroporphyrin-III C-methyltransferase activity"/>
    <property type="evidence" value="ECO:0007669"/>
    <property type="project" value="TreeGrafter"/>
</dbReference>